<protein>
    <submittedName>
        <fullName evidence="7">N-glycosyltransferase</fullName>
    </submittedName>
</protein>
<comment type="subcellular location">
    <subcellularLocation>
        <location evidence="1">Cell membrane</location>
    </subcellularLocation>
</comment>
<evidence type="ECO:0000313" key="7">
    <source>
        <dbReference type="EMBL" id="CUK12380.1"/>
    </source>
</evidence>
<evidence type="ECO:0000256" key="3">
    <source>
        <dbReference type="ARBA" id="ARBA00022676"/>
    </source>
</evidence>
<dbReference type="PANTHER" id="PTHR43646:SF2">
    <property type="entry name" value="GLYCOSYLTRANSFERASE 2-LIKE DOMAIN-CONTAINING PROTEIN"/>
    <property type="match status" value="1"/>
</dbReference>
<dbReference type="GO" id="GO:0005886">
    <property type="term" value="C:plasma membrane"/>
    <property type="evidence" value="ECO:0007669"/>
    <property type="project" value="UniProtKB-SubCell"/>
</dbReference>
<proteinExistence type="predicted"/>
<accession>A0A0P1IGQ9</accession>
<keyword evidence="2" id="KW-1003">Cell membrane</keyword>
<dbReference type="GeneID" id="83882638"/>
<dbReference type="PANTHER" id="PTHR43646">
    <property type="entry name" value="GLYCOSYLTRANSFERASE"/>
    <property type="match status" value="1"/>
</dbReference>
<evidence type="ECO:0000256" key="2">
    <source>
        <dbReference type="ARBA" id="ARBA00022475"/>
    </source>
</evidence>
<dbReference type="Proteomes" id="UP000051870">
    <property type="component" value="Unassembled WGS sequence"/>
</dbReference>
<dbReference type="Gene3D" id="3.90.550.10">
    <property type="entry name" value="Spore Coat Polysaccharide Biosynthesis Protein SpsA, Chain A"/>
    <property type="match status" value="1"/>
</dbReference>
<dbReference type="RefSeq" id="WP_058312840.1">
    <property type="nucleotide sequence ID" value="NZ_CYTW01000006.1"/>
</dbReference>
<gene>
    <name evidence="7" type="ORF">PH7735_03665</name>
</gene>
<name>A0A0P1IGQ9_9RHOB</name>
<evidence type="ECO:0000259" key="6">
    <source>
        <dbReference type="Pfam" id="PF00535"/>
    </source>
</evidence>
<keyword evidence="4 7" id="KW-0808">Transferase</keyword>
<dbReference type="GO" id="GO:0016757">
    <property type="term" value="F:glycosyltransferase activity"/>
    <property type="evidence" value="ECO:0007669"/>
    <property type="project" value="UniProtKB-KW"/>
</dbReference>
<sequence>MISIIIPANNEADLIGRCLGSLLMGKGPDGGEVIVVANGCSDDTAACAAAFSNEFALKGWALTVIDLKQGGKPNALNAGDAAAKGDKRVYLDADIVVSPDLLAQLDDILSKDAPVYASGTMRIAQAETWVSRAYGRIYARVPFMTHGVPGAGLFAVNAAGRARWGDFPQIISDDTFVRLSFSPNERIAVPAPYDWPLVEGFSTLVRVRRRQNTGVDEIQNLYPSLLQNDDKHRLGLSGMLRLALTDPIGFAVYTAVALAVRFGPRDTSNWERGR</sequence>
<dbReference type="Pfam" id="PF00535">
    <property type="entry name" value="Glycos_transf_2"/>
    <property type="match status" value="1"/>
</dbReference>
<evidence type="ECO:0000256" key="1">
    <source>
        <dbReference type="ARBA" id="ARBA00004236"/>
    </source>
</evidence>
<dbReference type="SUPFAM" id="SSF53448">
    <property type="entry name" value="Nucleotide-diphospho-sugar transferases"/>
    <property type="match status" value="1"/>
</dbReference>
<dbReference type="InterPro" id="IPR001173">
    <property type="entry name" value="Glyco_trans_2-like"/>
</dbReference>
<evidence type="ECO:0000313" key="8">
    <source>
        <dbReference type="Proteomes" id="UP000051870"/>
    </source>
</evidence>
<dbReference type="EMBL" id="CYTW01000006">
    <property type="protein sequence ID" value="CUK12380.1"/>
    <property type="molecule type" value="Genomic_DNA"/>
</dbReference>
<dbReference type="AlphaFoldDB" id="A0A0P1IGQ9"/>
<dbReference type="InterPro" id="IPR029044">
    <property type="entry name" value="Nucleotide-diphossugar_trans"/>
</dbReference>
<evidence type="ECO:0000256" key="5">
    <source>
        <dbReference type="ARBA" id="ARBA00023136"/>
    </source>
</evidence>
<reference evidence="8" key="1">
    <citation type="submission" date="2015-09" db="EMBL/GenBank/DDBJ databases">
        <authorList>
            <person name="Rodrigo-Torres Lidia"/>
            <person name="Arahal R.David."/>
        </authorList>
    </citation>
    <scope>NUCLEOTIDE SEQUENCE [LARGE SCALE GENOMIC DNA]</scope>
    <source>
        <strain evidence="8">CECT 7735</strain>
    </source>
</reference>
<keyword evidence="3" id="KW-0328">Glycosyltransferase</keyword>
<keyword evidence="5" id="KW-0472">Membrane</keyword>
<evidence type="ECO:0000256" key="4">
    <source>
        <dbReference type="ARBA" id="ARBA00022679"/>
    </source>
</evidence>
<feature type="domain" description="Glycosyltransferase 2-like" evidence="6">
    <location>
        <begin position="3"/>
        <end position="132"/>
    </location>
</feature>
<organism evidence="7 8">
    <name type="scientific">Shimia thalassica</name>
    <dbReference type="NCBI Taxonomy" id="1715693"/>
    <lineage>
        <taxon>Bacteria</taxon>
        <taxon>Pseudomonadati</taxon>
        <taxon>Pseudomonadota</taxon>
        <taxon>Alphaproteobacteria</taxon>
        <taxon>Rhodobacterales</taxon>
        <taxon>Roseobacteraceae</taxon>
    </lineage>
</organism>
<keyword evidence="8" id="KW-1185">Reference proteome</keyword>
<dbReference type="STRING" id="1715693.PH7735_03665"/>